<dbReference type="Pfam" id="PF24140">
    <property type="entry name" value="TPR_TNPO3_IPO13_3rd"/>
    <property type="match status" value="1"/>
</dbReference>
<dbReference type="OrthoDB" id="2016913at2759"/>
<evidence type="ECO:0000256" key="4">
    <source>
        <dbReference type="ARBA" id="ARBA00022927"/>
    </source>
</evidence>
<dbReference type="AlphaFoldDB" id="S3C5D1"/>
<dbReference type="PANTHER" id="PTHR12363">
    <property type="entry name" value="TRANSPORTIN 3 AND IMPORTIN 13"/>
    <property type="match status" value="1"/>
</dbReference>
<protein>
    <submittedName>
        <fullName evidence="6">Importin</fullName>
    </submittedName>
</protein>
<dbReference type="InterPro" id="IPR051345">
    <property type="entry name" value="Importin_beta-like_NTR"/>
</dbReference>
<dbReference type="eggNOG" id="KOG2022">
    <property type="taxonomic scope" value="Eukaryota"/>
</dbReference>
<name>S3C5D1_OPHP1</name>
<dbReference type="InterPro" id="IPR016024">
    <property type="entry name" value="ARM-type_fold"/>
</dbReference>
<dbReference type="PANTHER" id="PTHR12363:SF33">
    <property type="entry name" value="IMPORTIN-13"/>
    <property type="match status" value="1"/>
</dbReference>
<proteinExistence type="inferred from homology"/>
<dbReference type="STRING" id="1262450.S3C5D1"/>
<dbReference type="Proteomes" id="UP000016923">
    <property type="component" value="Unassembled WGS sequence"/>
</dbReference>
<gene>
    <name evidence="6" type="ORF">F503_03483</name>
</gene>
<keyword evidence="5" id="KW-0539">Nucleus</keyword>
<dbReference type="VEuPathDB" id="FungiDB:F503_03483"/>
<reference evidence="6 7" key="1">
    <citation type="journal article" date="2013" name="BMC Genomics">
        <title>The genome and transcriptome of the pine saprophyte Ophiostoma piceae, and a comparison with the bark beetle-associated pine pathogen Grosmannia clavigera.</title>
        <authorList>
            <person name="Haridas S."/>
            <person name="Wang Y."/>
            <person name="Lim L."/>
            <person name="Massoumi Alamouti S."/>
            <person name="Jackman S."/>
            <person name="Docking R."/>
            <person name="Robertson G."/>
            <person name="Birol I."/>
            <person name="Bohlmann J."/>
            <person name="Breuil C."/>
        </authorList>
    </citation>
    <scope>NUCLEOTIDE SEQUENCE [LARGE SCALE GENOMIC DNA]</scope>
    <source>
        <strain evidence="6 7">UAMH 11346</strain>
    </source>
</reference>
<organism evidence="6 7">
    <name type="scientific">Ophiostoma piceae (strain UAMH 11346)</name>
    <name type="common">Sap stain fungus</name>
    <dbReference type="NCBI Taxonomy" id="1262450"/>
    <lineage>
        <taxon>Eukaryota</taxon>
        <taxon>Fungi</taxon>
        <taxon>Dikarya</taxon>
        <taxon>Ascomycota</taxon>
        <taxon>Pezizomycotina</taxon>
        <taxon>Sordariomycetes</taxon>
        <taxon>Sordariomycetidae</taxon>
        <taxon>Ophiostomatales</taxon>
        <taxon>Ophiostomataceae</taxon>
        <taxon>Ophiostoma</taxon>
    </lineage>
</organism>
<keyword evidence="3" id="KW-0813">Transport</keyword>
<dbReference type="GO" id="GO:0006606">
    <property type="term" value="P:protein import into nucleus"/>
    <property type="evidence" value="ECO:0007669"/>
    <property type="project" value="TreeGrafter"/>
</dbReference>
<evidence type="ECO:0000256" key="1">
    <source>
        <dbReference type="ARBA" id="ARBA00004123"/>
    </source>
</evidence>
<dbReference type="InterPro" id="IPR011989">
    <property type="entry name" value="ARM-like"/>
</dbReference>
<dbReference type="OMA" id="CLASIGK"/>
<evidence type="ECO:0000256" key="5">
    <source>
        <dbReference type="ARBA" id="ARBA00023242"/>
    </source>
</evidence>
<dbReference type="InterPro" id="IPR057942">
    <property type="entry name" value="TPR_TNPO3_IPO13_3rd"/>
</dbReference>
<dbReference type="GO" id="GO:0005737">
    <property type="term" value="C:cytoplasm"/>
    <property type="evidence" value="ECO:0007669"/>
    <property type="project" value="TreeGrafter"/>
</dbReference>
<dbReference type="GO" id="GO:0005634">
    <property type="term" value="C:nucleus"/>
    <property type="evidence" value="ECO:0007669"/>
    <property type="project" value="UniProtKB-SubCell"/>
</dbReference>
<evidence type="ECO:0000256" key="2">
    <source>
        <dbReference type="ARBA" id="ARBA00007991"/>
    </source>
</evidence>
<evidence type="ECO:0000313" key="7">
    <source>
        <dbReference type="Proteomes" id="UP000016923"/>
    </source>
</evidence>
<evidence type="ECO:0000313" key="6">
    <source>
        <dbReference type="EMBL" id="EPE07056.1"/>
    </source>
</evidence>
<comment type="subcellular location">
    <subcellularLocation>
        <location evidence="1">Nucleus</location>
    </subcellularLocation>
</comment>
<dbReference type="EMBL" id="KE148152">
    <property type="protein sequence ID" value="EPE07056.1"/>
    <property type="molecule type" value="Genomic_DNA"/>
</dbReference>
<comment type="similarity">
    <text evidence="2">Belongs to the importin beta family.</text>
</comment>
<keyword evidence="7" id="KW-1185">Reference proteome</keyword>
<dbReference type="Gene3D" id="1.25.10.10">
    <property type="entry name" value="Leucine-rich Repeat Variant"/>
    <property type="match status" value="1"/>
</dbReference>
<accession>S3C5D1</accession>
<dbReference type="HOGENOM" id="CLU_005271_0_0_1"/>
<keyword evidence="4" id="KW-0653">Protein transport</keyword>
<sequence>MDNQAPLPTSLAEVESLILALYSHQTSHTDIASIQDTLQRLQRSPEGWRLAQTFIDRPVRSTTDDQIKFFGALTIIIKLNTESSALSPEDAGELLQNLLRWLATSSRDESGFLSTQKLCQALVTFFIHFSSLWPRCIKSLLLSLRTGNSVVGDDVDRAPSVSEIVAGLDWRLMRVALLFANNLVTDVGKTDMRLPKFSAVHAQLLQNAADAAELIHVGLASPVSDPAKTVTIRRESIKCLQSWILYAQRLPLNSSETLIGPLRSLINPVVICLQDDELYDAAIELLSDILSNYSNFFTADHYDSIASIFESEWGEKHMQALLGGDFDFEPLQYGLLLLAYGDARVETLMTTPASTDGGRSQKILASLSALLTAAGHPVAEDFIFVPALEFWATYIETMLDSMYSDADDGSGGQYAPWVESALVVVKEVVGRCWAKIQYPPIKEFMSWDSSDRAGFGDARKDVGDLLQTVFTVAGRDLLTIFTDLLLQSINDKAWSQIEATAFCLAALSDCVSDDANYDGILESIFSSPLFSLLALGESQLPVRLRQTALSLIERYSEYFERKPAHLPAALNLLFEAVATPPLAMQASKAISTLCSSCRALLTPEASAFLRQYQMLHDNPQLDSLAEERIVYAISAIIQSTPDETTRLQLSEQLLSYIVRDVELCLRLHRNEGTNSDLDTNSPLIAKAVRQCQQQQQQKQPQSQESQLVPSTNEVLLQAVLIPLRCLASMARGLQSTTEAAIELDSDDDVHNGSERAPTGHPQLQSLQSTIMSMILAIQSVFPRSSEVVDVICSIFKAGFSEAEPGPLVFPPEMVTEMLVHQSGTGGDATKTVTPYIGSIVNTAHSFVSSLANKNASSAAAAKSLGTLVPWIFGLLQQLPEPEADTELTQRGIEFVDCVMQKNAAALLRLEPSSQLEYFFMFTLKVLDGNEPLPKAAAAEFWSTFITLRPEEDLKASVSNAMEHLGPLLSRSLINNFGGNASRSELDKLADPLKKMVVQHVRAQSWLEQALTASSFPSDRVTASEKAVFLKKIMNLRGSRQTNTVVREFWLACRGSSFSYAS</sequence>
<evidence type="ECO:0000256" key="3">
    <source>
        <dbReference type="ARBA" id="ARBA00022448"/>
    </source>
</evidence>
<dbReference type="SUPFAM" id="SSF48371">
    <property type="entry name" value="ARM repeat"/>
    <property type="match status" value="1"/>
</dbReference>